<gene>
    <name evidence="1" type="ORF">PACLA_8A047095</name>
</gene>
<sequence>NPELSDVSLKSITQPSMNTTLVLCITLYYSQRKDLMKAWHMYDLFDSNITSNVQVQVINDNAVERKLSLENIWQRANESYEAYRSYIYFRTTSLLTSHQQNNLATSLIMPSSLLQVVNSLFQTCYNNWEQLAGVIVTTYSYTLAQTVLACATDARAFAETRERRALHLFITITRQTIQYYKGGGLVKDFCIQLHTEITLYIDIEILHTPTIDASQDITDKLFKLYKKMAGLRNRSPVYTERQRNTIQARSLLVPTIFERSKLSVSENRKIASRLDLYDAICTYSDKRRAEGRCSKRNGLETSGEIACNTVVSYINDNTDSSWGSSELSIKMNTANFALIVFFGIFYFVSRLIDFVLSLSECANSSGSCSFTRGIRYRSAGVHACARINSPGFKHISMVSCHSFNFFFSVKCLSFDNKEVFLTKRSSSNAGQCGLKPDIKELKDLLLEVKNEISDLKDEFSHEMKALWKYINAGKCHKQITDKNQGLIKIRIINNPRANGEERFSGRKPGAKFNSIPGIARNLLAKLTVRFSTNFKRYNLKFVQHARMYISYVCSEPKGLGMRNGLISDSQISASSQWDSNHSPSNSRLFYAPHNGRTGAWSSKTNDINQWLQIDFKQLTAIVGVNTQGRAGNTEFVKSYTLSYRQDGLSFQAYKPHGLLKAKVFNSNTDIDSVVHHSLPKAITARYIRVHPKTWHGHISMRVEFHGCYIDCKDPGKLGLENGRIRDGQISASSNHDSNHRAQNGRLNFIAHNGRTGAWSAKVNDVKQWLQVDLEQLIVITGISTQGRADCCNQFVKTYIVSYSNDGAQFQPYKDQNQIKQEKEKPGKNCEKLLLHALIKKVIKSFIQPAPVFLIIMVSTTLIASLSITHFISYNPNLRNEDDAIKFIGQKKTVYIQYLHTIWLSLIHGFHYGQKNATGETIELNVFQHLKISRLEQDLRSNDEERRVLEGDWLELGNPIDLEKTLHPCLYISKAVFNTLGQYQPRFLNAHWNGSCRLFSSRNHLKIRYRLFQRISNLAVVGGKTLINSIVAHDHQGLKIKPCHIGHKVPKEQAEAIVDKLQTVSSSDLKKIPLMMGEGAYLCSNIPLVTTALHNILINAIIQASLKMRIHCYLSQCLMFLALLKNYFRCYNWGLRRHCCAVFSGNTDKFSMVHHDFSSPIFARYIRIQPKTWNGHISLRMELFGCYKDCVGTKDLGMRSGNIQVSQITASSEWDSNHRPNNARLFFTARNGRTGAWSSKTNDLNQWLQIDFKRQAVVVGISTQGREDCCSQWVKTYTLYYSINGVSFFPYKHHSQVKVFNGRQKRYLSLIVHSFSLSGDPRKPNEQDDNVKTLVIEEINQDDTRSCLTLASRRLIGAAHRGTEYDVLKSLIIELEKAYDDFCVANEEFELLVSEEENSEHRVVNGEDVNSSRINKEELQFNRKDSITPYFLDIDSQNSATSSGPPVTNPSTQIDHTPTSPSKEGTKDYTLNSYMFIRKKMVQFVLRLSTITFLRPPCQTCAPYSSHLRLLSKKTQYRHTSNQPHSCTVPLLSICKKLSFQTFFHHIRASPLGGYNMILCHNTNKNSHKTFLSLLDQLREEELATDIQSSKPIFLSLRIKPCLRDNDDFSFMLKHICTDRDARHFVNLVSLPDTISPQPTPHHSPNSLGFNSRVQKLESFYEDVGASVQAALEDLHKIKAVPTDDYKGLVELVDEVESAYSQLEELGNLNVLTLRDVDLITELLPCYLKVEWRRRYRDITAIEKIHPFIPFMHFLEGEREAVSRIAEYQPKGSMSEESNPQRSIT</sequence>
<proteinExistence type="predicted"/>
<comment type="caution">
    <text evidence="1">The sequence shown here is derived from an EMBL/GenBank/DDBJ whole genome shotgun (WGS) entry which is preliminary data.</text>
</comment>
<feature type="non-terminal residue" evidence="1">
    <location>
        <position position="1784"/>
    </location>
</feature>
<dbReference type="PROSITE" id="PS01286">
    <property type="entry name" value="FA58C_2"/>
    <property type="match status" value="1"/>
</dbReference>
<organism evidence="1 2">
    <name type="scientific">Paramuricea clavata</name>
    <name type="common">Red gorgonian</name>
    <name type="synonym">Violescent sea-whip</name>
    <dbReference type="NCBI Taxonomy" id="317549"/>
    <lineage>
        <taxon>Eukaryota</taxon>
        <taxon>Metazoa</taxon>
        <taxon>Cnidaria</taxon>
        <taxon>Anthozoa</taxon>
        <taxon>Octocorallia</taxon>
        <taxon>Malacalcyonacea</taxon>
        <taxon>Plexauridae</taxon>
        <taxon>Paramuricea</taxon>
    </lineage>
</organism>
<dbReference type="PANTHER" id="PTHR24543:SF325">
    <property type="entry name" value="F5_8 TYPE C DOMAIN-CONTAINING PROTEIN"/>
    <property type="match status" value="1"/>
</dbReference>
<dbReference type="EMBL" id="CACRXK020004570">
    <property type="protein sequence ID" value="CAB4003226.1"/>
    <property type="molecule type" value="Genomic_DNA"/>
</dbReference>
<dbReference type="PANTHER" id="PTHR24543">
    <property type="entry name" value="MULTICOPPER OXIDASE-RELATED"/>
    <property type="match status" value="1"/>
</dbReference>
<protein>
    <submittedName>
        <fullName evidence="1">Uncharacterized protein</fullName>
    </submittedName>
</protein>
<dbReference type="Pfam" id="PF00754">
    <property type="entry name" value="F5_F8_type_C"/>
    <property type="match status" value="3"/>
</dbReference>
<name>A0A6S7HFK1_PARCT</name>
<dbReference type="InterPro" id="IPR000421">
    <property type="entry name" value="FA58C"/>
</dbReference>
<evidence type="ECO:0000313" key="1">
    <source>
        <dbReference type="EMBL" id="CAB4003226.1"/>
    </source>
</evidence>
<accession>A0A6S7HFK1</accession>
<dbReference type="CDD" id="cd00057">
    <property type="entry name" value="FA58C"/>
    <property type="match status" value="3"/>
</dbReference>
<feature type="non-terminal residue" evidence="1">
    <location>
        <position position="1"/>
    </location>
</feature>
<dbReference type="InterPro" id="IPR008979">
    <property type="entry name" value="Galactose-bd-like_sf"/>
</dbReference>
<dbReference type="Proteomes" id="UP001152795">
    <property type="component" value="Unassembled WGS sequence"/>
</dbReference>
<dbReference type="PROSITE" id="PS50022">
    <property type="entry name" value="FA58C_3"/>
    <property type="match status" value="4"/>
</dbReference>
<dbReference type="FunFam" id="2.60.120.260:FF:000016">
    <property type="entry name" value="Contactin-associated protein-like 4 isoform 1"/>
    <property type="match status" value="1"/>
</dbReference>
<evidence type="ECO:0000313" key="2">
    <source>
        <dbReference type="Proteomes" id="UP001152795"/>
    </source>
</evidence>
<dbReference type="SMART" id="SM00231">
    <property type="entry name" value="FA58C"/>
    <property type="match status" value="4"/>
</dbReference>
<dbReference type="Gene3D" id="2.60.120.260">
    <property type="entry name" value="Galactose-binding domain-like"/>
    <property type="match status" value="4"/>
</dbReference>
<dbReference type="PROSITE" id="PS01285">
    <property type="entry name" value="FA58C_1"/>
    <property type="match status" value="3"/>
</dbReference>
<dbReference type="OrthoDB" id="10046852at2759"/>
<dbReference type="SUPFAM" id="SSF49785">
    <property type="entry name" value="Galactose-binding domain-like"/>
    <property type="match status" value="3"/>
</dbReference>
<reference evidence="1" key="1">
    <citation type="submission" date="2020-04" db="EMBL/GenBank/DDBJ databases">
        <authorList>
            <person name="Alioto T."/>
            <person name="Alioto T."/>
            <person name="Gomez Garrido J."/>
        </authorList>
    </citation>
    <scope>NUCLEOTIDE SEQUENCE</scope>
    <source>
        <strain evidence="1">A484AB</strain>
    </source>
</reference>
<keyword evidence="2" id="KW-1185">Reference proteome</keyword>